<organism evidence="1">
    <name type="scientific">viral metagenome</name>
    <dbReference type="NCBI Taxonomy" id="1070528"/>
    <lineage>
        <taxon>unclassified sequences</taxon>
        <taxon>metagenomes</taxon>
        <taxon>organismal metagenomes</taxon>
    </lineage>
</organism>
<protein>
    <submittedName>
        <fullName evidence="1">Uncharacterized protein</fullName>
    </submittedName>
</protein>
<sequence length="51" mass="6014">MSIEKALEMARCVEINLKNMVRVMPFLEHHPILFLAKDQIKECIQELESDE</sequence>
<proteinExistence type="predicted"/>
<dbReference type="EMBL" id="MT143965">
    <property type="protein sequence ID" value="QJH93313.1"/>
    <property type="molecule type" value="Genomic_DNA"/>
</dbReference>
<name>A0A6M3X850_9ZZZZ</name>
<evidence type="ECO:0000313" key="1">
    <source>
        <dbReference type="EMBL" id="QJH93313.1"/>
    </source>
</evidence>
<gene>
    <name evidence="1" type="ORF">MM171B04317_0011</name>
</gene>
<dbReference type="AlphaFoldDB" id="A0A6M3X850"/>
<accession>A0A6M3X850</accession>
<reference evidence="1" key="1">
    <citation type="submission" date="2020-03" db="EMBL/GenBank/DDBJ databases">
        <title>The deep terrestrial virosphere.</title>
        <authorList>
            <person name="Holmfeldt K."/>
            <person name="Nilsson E."/>
            <person name="Simone D."/>
            <person name="Lopez-Fernandez M."/>
            <person name="Wu X."/>
            <person name="de Brujin I."/>
            <person name="Lundin D."/>
            <person name="Andersson A."/>
            <person name="Bertilsson S."/>
            <person name="Dopson M."/>
        </authorList>
    </citation>
    <scope>NUCLEOTIDE SEQUENCE</scope>
    <source>
        <strain evidence="1">MM171B04317</strain>
    </source>
</reference>